<proteinExistence type="predicted"/>
<dbReference type="EMBL" id="QWEZ01000001">
    <property type="protein sequence ID" value="RRJ85117.1"/>
    <property type="molecule type" value="Genomic_DNA"/>
</dbReference>
<accession>A0A3P3VS26</accession>
<dbReference type="GO" id="GO:0008998">
    <property type="term" value="F:ribonucleoside-triphosphate reductase (thioredoxin) activity"/>
    <property type="evidence" value="ECO:0007669"/>
    <property type="project" value="InterPro"/>
</dbReference>
<gene>
    <name evidence="1" type="ORF">D0544_08635</name>
</gene>
<dbReference type="InterPro" id="IPR012833">
    <property type="entry name" value="NrdD"/>
</dbReference>
<sequence length="52" mass="6340">MSNDVQIKLEEHERQRCEVWTRVMGYHRPVSAFNPGKQSEYAERKQFVERMQ</sequence>
<name>A0A3P3VS26_9GAMM</name>
<dbReference type="GO" id="GO:0006260">
    <property type="term" value="P:DNA replication"/>
    <property type="evidence" value="ECO:0007669"/>
    <property type="project" value="InterPro"/>
</dbReference>
<evidence type="ECO:0000313" key="2">
    <source>
        <dbReference type="Proteomes" id="UP000280792"/>
    </source>
</evidence>
<dbReference type="Pfam" id="PF13597">
    <property type="entry name" value="NRDD"/>
    <property type="match status" value="1"/>
</dbReference>
<dbReference type="AlphaFoldDB" id="A0A3P3VS26"/>
<dbReference type="Proteomes" id="UP000280792">
    <property type="component" value="Unassembled WGS sequence"/>
</dbReference>
<keyword evidence="2" id="KW-1185">Reference proteome</keyword>
<comment type="caution">
    <text evidence="1">The sequence shown here is derived from an EMBL/GenBank/DDBJ whole genome shotgun (WGS) entry which is preliminary data.</text>
</comment>
<organism evidence="1 2">
    <name type="scientific">Aestuariirhabdus litorea</name>
    <dbReference type="NCBI Taxonomy" id="2528527"/>
    <lineage>
        <taxon>Bacteria</taxon>
        <taxon>Pseudomonadati</taxon>
        <taxon>Pseudomonadota</taxon>
        <taxon>Gammaproteobacteria</taxon>
        <taxon>Oceanospirillales</taxon>
        <taxon>Aestuariirhabdaceae</taxon>
        <taxon>Aestuariirhabdus</taxon>
    </lineage>
</organism>
<protein>
    <submittedName>
        <fullName evidence="1">Oxidoreductase</fullName>
    </submittedName>
</protein>
<reference evidence="1 2" key="2">
    <citation type="submission" date="2018-12" db="EMBL/GenBank/DDBJ databases">
        <title>Simiduia agarivorans gen. nov., sp. nov., a marine, agarolytic bacterium isolated from shallow coastal water from Keelung, Taiwan.</title>
        <authorList>
            <person name="Shieh W.Y."/>
        </authorList>
    </citation>
    <scope>NUCLEOTIDE SEQUENCE [LARGE SCALE GENOMIC DNA]</scope>
    <source>
        <strain evidence="1 2">GTF-13</strain>
    </source>
</reference>
<evidence type="ECO:0000313" key="1">
    <source>
        <dbReference type="EMBL" id="RRJ85117.1"/>
    </source>
</evidence>
<reference evidence="1 2" key="1">
    <citation type="submission" date="2018-08" db="EMBL/GenBank/DDBJ databases">
        <authorList>
            <person name="Khan S.A."/>
        </authorList>
    </citation>
    <scope>NUCLEOTIDE SEQUENCE [LARGE SCALE GENOMIC DNA]</scope>
    <source>
        <strain evidence="1 2">GTF-13</strain>
    </source>
</reference>